<organism evidence="2 3">
    <name type="scientific">Phytophthora rubi</name>
    <dbReference type="NCBI Taxonomy" id="129364"/>
    <lineage>
        <taxon>Eukaryota</taxon>
        <taxon>Sar</taxon>
        <taxon>Stramenopiles</taxon>
        <taxon>Oomycota</taxon>
        <taxon>Peronosporomycetes</taxon>
        <taxon>Peronosporales</taxon>
        <taxon>Peronosporaceae</taxon>
        <taxon>Phytophthora</taxon>
    </lineage>
</organism>
<evidence type="ECO:0000313" key="3">
    <source>
        <dbReference type="Proteomes" id="UP000435112"/>
    </source>
</evidence>
<name>A0A6A3NDD3_9STRA</name>
<feature type="domain" description="Reverse transcriptase" evidence="1">
    <location>
        <begin position="51"/>
        <end position="311"/>
    </location>
</feature>
<proteinExistence type="predicted"/>
<reference evidence="2 3" key="1">
    <citation type="submission" date="2018-09" db="EMBL/GenBank/DDBJ databases">
        <title>Genomic investigation of the strawberry pathogen Phytophthora fragariae indicates pathogenicity is determined by transcriptional variation in three key races.</title>
        <authorList>
            <person name="Adams T.M."/>
            <person name="Armitage A.D."/>
            <person name="Sobczyk M.K."/>
            <person name="Bates H.J."/>
            <person name="Dunwell J.M."/>
            <person name="Nellist C.F."/>
            <person name="Harrison R.J."/>
        </authorList>
    </citation>
    <scope>NUCLEOTIDE SEQUENCE [LARGE SCALE GENOMIC DNA]</scope>
    <source>
        <strain evidence="2 3">SCRP324</strain>
    </source>
</reference>
<gene>
    <name evidence="2" type="ORF">PR002_g5598</name>
</gene>
<dbReference type="Pfam" id="PF00078">
    <property type="entry name" value="RVT_1"/>
    <property type="match status" value="1"/>
</dbReference>
<dbReference type="EMBL" id="QXFU01000239">
    <property type="protein sequence ID" value="KAE9039275.1"/>
    <property type="molecule type" value="Genomic_DNA"/>
</dbReference>
<dbReference type="InterPro" id="IPR043502">
    <property type="entry name" value="DNA/RNA_pol_sf"/>
</dbReference>
<dbReference type="AlphaFoldDB" id="A0A6A3NDD3"/>
<evidence type="ECO:0000259" key="1">
    <source>
        <dbReference type="PROSITE" id="PS50878"/>
    </source>
</evidence>
<sequence length="311" mass="33952">MLMGEITQNEVIQAVAALNRHKAAGPDGLNNDFVKDMQSLLVPAMVAISNELLKGGDPPPSFLEALIIPLKKKGDSVGAMNFRPISLLQTGYKVFTKVMATRAQRVMGTPIGDSQQGFVRGRQLIKTVMMMLAVLASAELQPEVSAAISRVILLLDFKKAYDTVARDFLFIALRRFGFSEEFVKMIQKLHNGTTARFLVNGELSEPQEVISGIRQDCPLAPLLFLLAAEVLAIAIKQDKQLTGVRVPGGDGATHKFSAFVDDSTVFLQEANQLPRALQIVETFGKLSGLQVQPTKSKFCNPEKRCAILAIK</sequence>
<accession>A0A6A3NDD3</accession>
<dbReference type="PANTHER" id="PTHR31635">
    <property type="entry name" value="REVERSE TRANSCRIPTASE DOMAIN-CONTAINING PROTEIN-RELATED"/>
    <property type="match status" value="1"/>
</dbReference>
<comment type="caution">
    <text evidence="2">The sequence shown here is derived from an EMBL/GenBank/DDBJ whole genome shotgun (WGS) entry which is preliminary data.</text>
</comment>
<evidence type="ECO:0000313" key="2">
    <source>
        <dbReference type="EMBL" id="KAE9039275.1"/>
    </source>
</evidence>
<dbReference type="CDD" id="cd01650">
    <property type="entry name" value="RT_nLTR_like"/>
    <property type="match status" value="1"/>
</dbReference>
<dbReference type="SUPFAM" id="SSF56672">
    <property type="entry name" value="DNA/RNA polymerases"/>
    <property type="match status" value="1"/>
</dbReference>
<dbReference type="PANTHER" id="PTHR31635:SF196">
    <property type="entry name" value="REVERSE TRANSCRIPTASE DOMAIN-CONTAINING PROTEIN-RELATED"/>
    <property type="match status" value="1"/>
</dbReference>
<dbReference type="Proteomes" id="UP000435112">
    <property type="component" value="Unassembled WGS sequence"/>
</dbReference>
<dbReference type="InterPro" id="IPR000477">
    <property type="entry name" value="RT_dom"/>
</dbReference>
<protein>
    <recommendedName>
        <fullName evidence="1">Reverse transcriptase domain-containing protein</fullName>
    </recommendedName>
</protein>
<dbReference type="OrthoDB" id="126439at2759"/>
<dbReference type="PROSITE" id="PS50878">
    <property type="entry name" value="RT_POL"/>
    <property type="match status" value="1"/>
</dbReference>